<accession>A0A9E5K0J5</accession>
<keyword evidence="13" id="KW-0732">Signal</keyword>
<dbReference type="Pfam" id="PF00593">
    <property type="entry name" value="TonB_dep_Rec_b-barrel"/>
    <property type="match status" value="1"/>
</dbReference>
<name>A0A9E5K0J5_9GAMM</name>
<reference evidence="16" key="1">
    <citation type="submission" date="2020-03" db="EMBL/GenBank/DDBJ databases">
        <authorList>
            <person name="Guo F."/>
        </authorList>
    </citation>
    <scope>NUCLEOTIDE SEQUENCE</scope>
    <source>
        <strain evidence="16">JCM 30134</strain>
    </source>
</reference>
<evidence type="ECO:0000256" key="10">
    <source>
        <dbReference type="ARBA" id="ARBA00023237"/>
    </source>
</evidence>
<evidence type="ECO:0000256" key="13">
    <source>
        <dbReference type="SAM" id="SignalP"/>
    </source>
</evidence>
<dbReference type="InterPro" id="IPR000531">
    <property type="entry name" value="Beta-barrel_TonB"/>
</dbReference>
<evidence type="ECO:0000256" key="7">
    <source>
        <dbReference type="ARBA" id="ARBA00023065"/>
    </source>
</evidence>
<keyword evidence="9 11" id="KW-0472">Membrane</keyword>
<evidence type="ECO:0000256" key="4">
    <source>
        <dbReference type="ARBA" id="ARBA00022496"/>
    </source>
</evidence>
<dbReference type="CDD" id="cd01347">
    <property type="entry name" value="ligand_gated_channel"/>
    <property type="match status" value="1"/>
</dbReference>
<gene>
    <name evidence="16" type="ORF">G8770_12510</name>
</gene>
<evidence type="ECO:0000313" key="16">
    <source>
        <dbReference type="EMBL" id="NHO66362.1"/>
    </source>
</evidence>
<keyword evidence="4" id="KW-0410">Iron transport</keyword>
<dbReference type="AlphaFoldDB" id="A0A9E5K0J5"/>
<keyword evidence="2 11" id="KW-0813">Transport</keyword>
<evidence type="ECO:0000256" key="8">
    <source>
        <dbReference type="ARBA" id="ARBA00023077"/>
    </source>
</evidence>
<evidence type="ECO:0000256" key="2">
    <source>
        <dbReference type="ARBA" id="ARBA00022448"/>
    </source>
</evidence>
<feature type="domain" description="TonB-dependent receptor-like beta-barrel" evidence="14">
    <location>
        <begin position="258"/>
        <end position="679"/>
    </location>
</feature>
<evidence type="ECO:0000256" key="1">
    <source>
        <dbReference type="ARBA" id="ARBA00004571"/>
    </source>
</evidence>
<keyword evidence="10 11" id="KW-0998">Cell outer membrane</keyword>
<protein>
    <submittedName>
        <fullName evidence="16">TonB-dependent receptor</fullName>
    </submittedName>
</protein>
<dbReference type="GO" id="GO:0006826">
    <property type="term" value="P:iron ion transport"/>
    <property type="evidence" value="ECO:0007669"/>
    <property type="project" value="UniProtKB-KW"/>
</dbReference>
<keyword evidence="3 11" id="KW-1134">Transmembrane beta strand</keyword>
<dbReference type="EMBL" id="JAAONZ010000009">
    <property type="protein sequence ID" value="NHO66362.1"/>
    <property type="molecule type" value="Genomic_DNA"/>
</dbReference>
<evidence type="ECO:0000256" key="5">
    <source>
        <dbReference type="ARBA" id="ARBA00022692"/>
    </source>
</evidence>
<dbReference type="Proteomes" id="UP000787472">
    <property type="component" value="Unassembled WGS sequence"/>
</dbReference>
<evidence type="ECO:0000256" key="9">
    <source>
        <dbReference type="ARBA" id="ARBA00023136"/>
    </source>
</evidence>
<dbReference type="Gene3D" id="2.40.170.20">
    <property type="entry name" value="TonB-dependent receptor, beta-barrel domain"/>
    <property type="match status" value="1"/>
</dbReference>
<dbReference type="PANTHER" id="PTHR32552">
    <property type="entry name" value="FERRICHROME IRON RECEPTOR-RELATED"/>
    <property type="match status" value="1"/>
</dbReference>
<evidence type="ECO:0000256" key="3">
    <source>
        <dbReference type="ARBA" id="ARBA00022452"/>
    </source>
</evidence>
<dbReference type="SUPFAM" id="SSF56935">
    <property type="entry name" value="Porins"/>
    <property type="match status" value="1"/>
</dbReference>
<evidence type="ECO:0000259" key="14">
    <source>
        <dbReference type="Pfam" id="PF00593"/>
    </source>
</evidence>
<feature type="signal peptide" evidence="13">
    <location>
        <begin position="1"/>
        <end position="29"/>
    </location>
</feature>
<keyword evidence="8 12" id="KW-0798">TonB box</keyword>
<comment type="caution">
    <text evidence="16">The sequence shown here is derived from an EMBL/GenBank/DDBJ whole genome shotgun (WGS) entry which is preliminary data.</text>
</comment>
<keyword evidence="5 11" id="KW-0812">Transmembrane</keyword>
<evidence type="ECO:0000313" key="17">
    <source>
        <dbReference type="Proteomes" id="UP000787472"/>
    </source>
</evidence>
<dbReference type="PROSITE" id="PS52016">
    <property type="entry name" value="TONB_DEPENDENT_REC_3"/>
    <property type="match status" value="1"/>
</dbReference>
<dbReference type="GO" id="GO:0009279">
    <property type="term" value="C:cell outer membrane"/>
    <property type="evidence" value="ECO:0007669"/>
    <property type="project" value="UniProtKB-SubCell"/>
</dbReference>
<feature type="chain" id="PRO_5038343379" evidence="13">
    <location>
        <begin position="30"/>
        <end position="717"/>
    </location>
</feature>
<dbReference type="InterPro" id="IPR012910">
    <property type="entry name" value="Plug_dom"/>
</dbReference>
<feature type="domain" description="TonB-dependent receptor plug" evidence="15">
    <location>
        <begin position="53"/>
        <end position="158"/>
    </location>
</feature>
<keyword evidence="17" id="KW-1185">Reference proteome</keyword>
<evidence type="ECO:0000259" key="15">
    <source>
        <dbReference type="Pfam" id="PF07715"/>
    </source>
</evidence>
<dbReference type="Pfam" id="PF07715">
    <property type="entry name" value="Plug"/>
    <property type="match status" value="1"/>
</dbReference>
<evidence type="ECO:0000256" key="11">
    <source>
        <dbReference type="PROSITE-ProRule" id="PRU01360"/>
    </source>
</evidence>
<organism evidence="16 17">
    <name type="scientific">Pseudomaricurvus hydrocarbonicus</name>
    <dbReference type="NCBI Taxonomy" id="1470433"/>
    <lineage>
        <taxon>Bacteria</taxon>
        <taxon>Pseudomonadati</taxon>
        <taxon>Pseudomonadota</taxon>
        <taxon>Gammaproteobacteria</taxon>
        <taxon>Cellvibrionales</taxon>
        <taxon>Cellvibrionaceae</taxon>
        <taxon>Pseudomaricurvus</taxon>
    </lineage>
</organism>
<comment type="similarity">
    <text evidence="11 12">Belongs to the TonB-dependent receptor family.</text>
</comment>
<evidence type="ECO:0000256" key="6">
    <source>
        <dbReference type="ARBA" id="ARBA00023004"/>
    </source>
</evidence>
<dbReference type="InterPro" id="IPR036942">
    <property type="entry name" value="Beta-barrel_TonB_sf"/>
</dbReference>
<dbReference type="InterPro" id="IPR039426">
    <property type="entry name" value="TonB-dep_rcpt-like"/>
</dbReference>
<keyword evidence="6" id="KW-0408">Iron</keyword>
<sequence length="717" mass="77943">MFIKKITPKAVISTSLIHMMYFGMNSATAQTSQLSKIQLEEIVVTAQRRAENLSDVPVAISAFTEDSLSRLGIDNVLDISASIPNTQVSASLGVTSIFLRGIGSNVLGVGADSSIAYHLNGVYVARARAQTGGFFDVERIEIVRGPQGDLYGRNATGGSVNVITRKPTEELTGGLSISYGNYNARRLEGVVSGPIVENTVLARFAGFSSQRDGYGENIITGSEVDNLDEYGGRFSLDITPTSELSIGLVGDYYSADDSNGISHYLGSGRPDVQLTALKFGGVVPDDIRDIAAEEDVGRDLTVQGLSATVSYDISDNLTLKSITGYRDSKSTMRSSIPGGSVLNAIITQYEEQDQISQEFQLLLNGNNWDMVLGGYYFREKVIGDVYFPLYFAPGAKFHQEGVGETRSYAAFAHVNYELSDRFTLIGGLRYSKETREADGEFTDPFVPVPTGGEKDWDAVTPKVGIQFHPNKDLMLYASASKGFKSGSFIIGADAPPTDPEYLWSYEVGLKATLLQDRLQMNLAAFYYDYEDLVVTLVKGTPGGGTVVSNENAAAATIQGFEAEVSLQATEGLRLDLSLGYLDAEYDEYSTADPVYPERGELDLSGNRLTNSPKLTARIGAEYRVGNLSVSGDVVFSDEVYFTPFNDKSNAYRPSYQMVNSQIKYDFESGLSLSIFGHNLTDEEVVGIQAISSSTFGYPKLGPLYAPRTFGVKTEWIF</sequence>
<comment type="subcellular location">
    <subcellularLocation>
        <location evidence="1 11">Cell outer membrane</location>
        <topology evidence="1 11">Multi-pass membrane protein</topology>
    </subcellularLocation>
</comment>
<dbReference type="RefSeq" id="WP_167187038.1">
    <property type="nucleotide sequence ID" value="NZ_JAAONZ010000009.1"/>
</dbReference>
<keyword evidence="16" id="KW-0675">Receptor</keyword>
<evidence type="ECO:0000256" key="12">
    <source>
        <dbReference type="RuleBase" id="RU003357"/>
    </source>
</evidence>
<keyword evidence="7" id="KW-0406">Ion transport</keyword>
<dbReference type="PANTHER" id="PTHR32552:SF81">
    <property type="entry name" value="TONB-DEPENDENT OUTER MEMBRANE RECEPTOR"/>
    <property type="match status" value="1"/>
</dbReference>
<proteinExistence type="inferred from homology"/>